<feature type="region of interest" description="Disordered" evidence="1">
    <location>
        <begin position="1"/>
        <end position="31"/>
    </location>
</feature>
<evidence type="ECO:0000313" key="3">
    <source>
        <dbReference type="Proteomes" id="UP000807306"/>
    </source>
</evidence>
<feature type="compositionally biased region" description="Basic residues" evidence="1">
    <location>
        <begin position="1"/>
        <end position="11"/>
    </location>
</feature>
<dbReference type="EMBL" id="MU158022">
    <property type="protein sequence ID" value="KAF9521579.1"/>
    <property type="molecule type" value="Genomic_DNA"/>
</dbReference>
<gene>
    <name evidence="2" type="ORF">CPB83DRAFT_923366</name>
</gene>
<name>A0A9P6E304_9AGAR</name>
<comment type="caution">
    <text evidence="2">The sequence shown here is derived from an EMBL/GenBank/DDBJ whole genome shotgun (WGS) entry which is preliminary data.</text>
</comment>
<protein>
    <submittedName>
        <fullName evidence="2">Uncharacterized protein</fullName>
    </submittedName>
</protein>
<dbReference type="AlphaFoldDB" id="A0A9P6E304"/>
<reference evidence="2" key="1">
    <citation type="submission" date="2020-11" db="EMBL/GenBank/DDBJ databases">
        <authorList>
            <consortium name="DOE Joint Genome Institute"/>
            <person name="Ahrendt S."/>
            <person name="Riley R."/>
            <person name="Andreopoulos W."/>
            <person name="Labutti K."/>
            <person name="Pangilinan J."/>
            <person name="Ruiz-Duenas F.J."/>
            <person name="Barrasa J.M."/>
            <person name="Sanchez-Garcia M."/>
            <person name="Camarero S."/>
            <person name="Miyauchi S."/>
            <person name="Serrano A."/>
            <person name="Linde D."/>
            <person name="Babiker R."/>
            <person name="Drula E."/>
            <person name="Ayuso-Fernandez I."/>
            <person name="Pacheco R."/>
            <person name="Padilla G."/>
            <person name="Ferreira P."/>
            <person name="Barriuso J."/>
            <person name="Kellner H."/>
            <person name="Castanera R."/>
            <person name="Alfaro M."/>
            <person name="Ramirez L."/>
            <person name="Pisabarro A.G."/>
            <person name="Kuo A."/>
            <person name="Tritt A."/>
            <person name="Lipzen A."/>
            <person name="He G."/>
            <person name="Yan M."/>
            <person name="Ng V."/>
            <person name="Cullen D."/>
            <person name="Martin F."/>
            <person name="Rosso M.-N."/>
            <person name="Henrissat B."/>
            <person name="Hibbett D."/>
            <person name="Martinez A.T."/>
            <person name="Grigoriev I.V."/>
        </authorList>
    </citation>
    <scope>NUCLEOTIDE SEQUENCE</scope>
    <source>
        <strain evidence="2">CBS 506.95</strain>
    </source>
</reference>
<feature type="compositionally biased region" description="Pro residues" evidence="1">
    <location>
        <begin position="85"/>
        <end position="95"/>
    </location>
</feature>
<dbReference type="Proteomes" id="UP000807306">
    <property type="component" value="Unassembled WGS sequence"/>
</dbReference>
<organism evidence="2 3">
    <name type="scientific">Crepidotus variabilis</name>
    <dbReference type="NCBI Taxonomy" id="179855"/>
    <lineage>
        <taxon>Eukaryota</taxon>
        <taxon>Fungi</taxon>
        <taxon>Dikarya</taxon>
        <taxon>Basidiomycota</taxon>
        <taxon>Agaricomycotina</taxon>
        <taxon>Agaricomycetes</taxon>
        <taxon>Agaricomycetidae</taxon>
        <taxon>Agaricales</taxon>
        <taxon>Agaricineae</taxon>
        <taxon>Crepidotaceae</taxon>
        <taxon>Crepidotus</taxon>
    </lineage>
</organism>
<feature type="region of interest" description="Disordered" evidence="1">
    <location>
        <begin position="47"/>
        <end position="118"/>
    </location>
</feature>
<sequence>MTKNTSRHKLAAKPAKTTSRPSAKRLTQGESLFAALQKRRALWSQVQVAKETIKRPNSMAPIKPPQARMPPAATTDKPNLSPPSLSWPPSPPPPHVPHDSRTETPVPPSSPSVTSCLSRDEAQAAESCIEENLMAQLRASLRSLHMEQSKAKARKAAAAKKRAIASAANPAAKLLAESCQYSRHFAYNARKLANIIYDLKSQGRVLGQGNDDMPTA</sequence>
<accession>A0A9P6E304</accession>
<keyword evidence="3" id="KW-1185">Reference proteome</keyword>
<evidence type="ECO:0000256" key="1">
    <source>
        <dbReference type="SAM" id="MobiDB-lite"/>
    </source>
</evidence>
<evidence type="ECO:0000313" key="2">
    <source>
        <dbReference type="EMBL" id="KAF9521579.1"/>
    </source>
</evidence>
<proteinExistence type="predicted"/>